<sequence>MLPAKLCWDGSALGTLDGDSVLESIRSHQNIVYWKFKYDGETEHCISRQVSGTIKSSHQSIIDEVKAIFGIPKMGTHRARWLGKTYILLKVPKYLATKDVIQEEYAMGKIPGLNDCLTDHPEIKIRMQHLLAFWDVMGVKGTENCALLRNFGTTSQAIWSPVGFRELRIDPNDFGHFSQVILNKWFDDISVPQAVVRMLGITTPDQLYHKQTWIRSKLQEVFRRLDNKELHLVAKIIQRIINRVSQVVG</sequence>
<gene>
    <name evidence="1" type="ORF">LCPAC103_00490</name>
</gene>
<reference evidence="1" key="1">
    <citation type="journal article" date="2019" name="MBio">
        <title>Virus Genomes from Deep Sea Sediments Expand the Ocean Megavirome and Support Independent Origins of Viral Gigantism.</title>
        <authorList>
            <person name="Backstrom D."/>
            <person name="Yutin N."/>
            <person name="Jorgensen S.L."/>
            <person name="Dharamshi J."/>
            <person name="Homa F."/>
            <person name="Zaremba-Niedwiedzka K."/>
            <person name="Spang A."/>
            <person name="Wolf Y.I."/>
            <person name="Koonin E.V."/>
            <person name="Ettema T.J."/>
        </authorList>
    </citation>
    <scope>NUCLEOTIDE SEQUENCE</scope>
</reference>
<name>A0A481Z3A2_9VIRU</name>
<evidence type="ECO:0000313" key="1">
    <source>
        <dbReference type="EMBL" id="QBK90368.1"/>
    </source>
</evidence>
<protein>
    <submittedName>
        <fullName evidence="1">Uncharacterized protein</fullName>
    </submittedName>
</protein>
<proteinExistence type="predicted"/>
<organism evidence="1">
    <name type="scientific">Pithovirus LCPAC103</name>
    <dbReference type="NCBI Taxonomy" id="2506588"/>
    <lineage>
        <taxon>Viruses</taxon>
        <taxon>Pithoviruses</taxon>
    </lineage>
</organism>
<dbReference type="EMBL" id="MK500479">
    <property type="protein sequence ID" value="QBK90368.1"/>
    <property type="molecule type" value="Genomic_DNA"/>
</dbReference>
<accession>A0A481Z3A2</accession>